<reference evidence="1" key="1">
    <citation type="journal article" date="2009" name="Rice">
        <title>De Novo Next Generation Sequencing of Plant Genomes.</title>
        <authorList>
            <person name="Rounsley S."/>
            <person name="Marri P.R."/>
            <person name="Yu Y."/>
            <person name="He R."/>
            <person name="Sisneros N."/>
            <person name="Goicoechea J.L."/>
            <person name="Lee S.J."/>
            <person name="Angelova A."/>
            <person name="Kudrna D."/>
            <person name="Luo M."/>
            <person name="Affourtit J."/>
            <person name="Desany B."/>
            <person name="Knight J."/>
            <person name="Niazi F."/>
            <person name="Egholm M."/>
            <person name="Wing R.A."/>
        </authorList>
    </citation>
    <scope>NUCLEOTIDE SEQUENCE [LARGE SCALE GENOMIC DNA]</scope>
    <source>
        <strain evidence="1">cv. IRGC 105608</strain>
    </source>
</reference>
<protein>
    <submittedName>
        <fullName evidence="1">Uncharacterized protein</fullName>
    </submittedName>
</protein>
<proteinExistence type="predicted"/>
<dbReference type="HOGENOM" id="CLU_2708706_0_0_1"/>
<dbReference type="AlphaFoldDB" id="A0A0D3G748"/>
<name>A0A0D3G748_9ORYZ</name>
<sequence length="73" mass="8374">MASFGEGLAISMFEDVQEEVYPGQSIKRTCIRQPWICIRRWHDTIITIEVHAVWEGPSLVKGEVLGILTQKKF</sequence>
<accession>A0A0D3G748</accession>
<keyword evidence="2" id="KW-1185">Reference proteome</keyword>
<dbReference type="Gramene" id="OBART05G14910.1">
    <property type="protein sequence ID" value="OBART05G14910.1"/>
    <property type="gene ID" value="OBART05G14910"/>
</dbReference>
<dbReference type="Proteomes" id="UP000026960">
    <property type="component" value="Chromosome 5"/>
</dbReference>
<organism evidence="1">
    <name type="scientific">Oryza barthii</name>
    <dbReference type="NCBI Taxonomy" id="65489"/>
    <lineage>
        <taxon>Eukaryota</taxon>
        <taxon>Viridiplantae</taxon>
        <taxon>Streptophyta</taxon>
        <taxon>Embryophyta</taxon>
        <taxon>Tracheophyta</taxon>
        <taxon>Spermatophyta</taxon>
        <taxon>Magnoliopsida</taxon>
        <taxon>Liliopsida</taxon>
        <taxon>Poales</taxon>
        <taxon>Poaceae</taxon>
        <taxon>BOP clade</taxon>
        <taxon>Oryzoideae</taxon>
        <taxon>Oryzeae</taxon>
        <taxon>Oryzinae</taxon>
        <taxon>Oryza</taxon>
    </lineage>
</organism>
<dbReference type="EnsemblPlants" id="OBART05G14910.1">
    <property type="protein sequence ID" value="OBART05G14910.1"/>
    <property type="gene ID" value="OBART05G14910"/>
</dbReference>
<evidence type="ECO:0000313" key="1">
    <source>
        <dbReference type="EnsemblPlants" id="OBART05G14910.1"/>
    </source>
</evidence>
<dbReference type="PaxDb" id="65489-OBART05G14910.1"/>
<evidence type="ECO:0000313" key="2">
    <source>
        <dbReference type="Proteomes" id="UP000026960"/>
    </source>
</evidence>
<reference evidence="1" key="2">
    <citation type="submission" date="2015-03" db="UniProtKB">
        <authorList>
            <consortium name="EnsemblPlants"/>
        </authorList>
    </citation>
    <scope>IDENTIFICATION</scope>
</reference>